<dbReference type="Proteomes" id="UP000034001">
    <property type="component" value="Unassembled WGS sequence"/>
</dbReference>
<organism evidence="1 2">
    <name type="scientific">Methanosarcina mazei</name>
    <name type="common">Methanosarcina frisia</name>
    <dbReference type="NCBI Taxonomy" id="2209"/>
    <lineage>
        <taxon>Archaea</taxon>
        <taxon>Methanobacteriati</taxon>
        <taxon>Methanobacteriota</taxon>
        <taxon>Stenosarchaea group</taxon>
        <taxon>Methanomicrobia</taxon>
        <taxon>Methanosarcinales</taxon>
        <taxon>Methanosarcinaceae</taxon>
        <taxon>Methanosarcina</taxon>
    </lineage>
</organism>
<comment type="caution">
    <text evidence="1">The sequence shown here is derived from an EMBL/GenBank/DDBJ whole genome shotgun (WGS) entry which is preliminary data.</text>
</comment>
<name>A0A0F8H646_METMZ</name>
<sequence>MSSIKISELKKLPYIANIPTGKQAFYSYPYFDEDKKQYLWQLPNENLEFIYLFAEPVECFYYSKSKTDIEKDLDINFFEVLICNYSYAFTKTSIDYIAHDILNLSAVFEKYFIFLNYTSLSPENYKQILIRTEIEYFFGVIRSLYDLLQILIKHFVKHYLKMELPNSFGAMLNENTCEIKSKYSNLPKQLNVYYKSNAKLFFRCKDIRNEIYHNGITNHFIFHYEEGFGIDYNSFNFSEFGVWPQDKIKENNIVSLLALFAYVTKAIILNMNDLALALLEAFKPHNPLISNDYMILLRGTCTEHLNKLDKYLDEQWFLQRRAAAYPKSQ</sequence>
<accession>A0A0F8H646</accession>
<protein>
    <submittedName>
        <fullName evidence="1">Uncharacterized protein</fullName>
    </submittedName>
</protein>
<dbReference type="EMBL" id="JJPO01000102">
    <property type="protein sequence ID" value="KKG72086.1"/>
    <property type="molecule type" value="Genomic_DNA"/>
</dbReference>
<gene>
    <name evidence="1" type="ORF">DU63_02660</name>
</gene>
<evidence type="ECO:0000313" key="1">
    <source>
        <dbReference type="EMBL" id="KKG72086.1"/>
    </source>
</evidence>
<evidence type="ECO:0000313" key="2">
    <source>
        <dbReference type="Proteomes" id="UP000034001"/>
    </source>
</evidence>
<proteinExistence type="predicted"/>
<dbReference type="RefSeq" id="WP_048048675.1">
    <property type="nucleotide sequence ID" value="NZ_JJPO01000102.1"/>
</dbReference>
<dbReference type="AlphaFoldDB" id="A0A0F8H646"/>
<reference evidence="1 2" key="1">
    <citation type="journal article" date="2015" name="ISME J.">
        <title>Genomic and phenotypic differentiation among Methanosarcina mazei populations from Columbia River sediment.</title>
        <authorList>
            <person name="Youngblut N.D."/>
            <person name="Wirth J.S."/>
            <person name="Henriksen J.R."/>
            <person name="Smith M."/>
            <person name="Simon H."/>
            <person name="Metcalf W.W."/>
            <person name="Whitaker R.J."/>
        </authorList>
    </citation>
    <scope>NUCLEOTIDE SEQUENCE [LARGE SCALE GENOMIC DNA]</scope>
    <source>
        <strain evidence="1 2">3.H.A.2.1</strain>
    </source>
</reference>
<dbReference type="PATRIC" id="fig|2209.43.peg.556"/>